<evidence type="ECO:0000256" key="2">
    <source>
        <dbReference type="SAM" id="Phobius"/>
    </source>
</evidence>
<feature type="compositionally biased region" description="Low complexity" evidence="1">
    <location>
        <begin position="270"/>
        <end position="281"/>
    </location>
</feature>
<evidence type="ECO:0000313" key="4">
    <source>
        <dbReference type="Proteomes" id="UP000326939"/>
    </source>
</evidence>
<dbReference type="Proteomes" id="UP000326939">
    <property type="component" value="Chromosome 1"/>
</dbReference>
<keyword evidence="2" id="KW-0472">Membrane</keyword>
<keyword evidence="2" id="KW-1133">Transmembrane helix</keyword>
<keyword evidence="4" id="KW-1185">Reference proteome</keyword>
<accession>A0A5N5P2G8</accession>
<evidence type="ECO:0000313" key="3">
    <source>
        <dbReference type="EMBL" id="KAB5573964.1"/>
    </source>
</evidence>
<dbReference type="AlphaFoldDB" id="A0A5N5P2G8"/>
<evidence type="ECO:0000256" key="1">
    <source>
        <dbReference type="SAM" id="MobiDB-lite"/>
    </source>
</evidence>
<name>A0A5N5P2G8_9ROSI</name>
<protein>
    <submittedName>
        <fullName evidence="3">Uncharacterized protein</fullName>
    </submittedName>
</protein>
<gene>
    <name evidence="3" type="ORF">DKX38_001158</name>
</gene>
<keyword evidence="2" id="KW-0812">Transmembrane</keyword>
<feature type="transmembrane region" description="Helical" evidence="2">
    <location>
        <begin position="125"/>
        <end position="150"/>
    </location>
</feature>
<proteinExistence type="predicted"/>
<dbReference type="EMBL" id="VDCV01000001">
    <property type="protein sequence ID" value="KAB5573964.1"/>
    <property type="molecule type" value="Genomic_DNA"/>
</dbReference>
<feature type="transmembrane region" description="Helical" evidence="2">
    <location>
        <begin position="162"/>
        <end position="182"/>
    </location>
</feature>
<feature type="transmembrane region" description="Helical" evidence="2">
    <location>
        <begin position="64"/>
        <end position="84"/>
    </location>
</feature>
<sequence>MVVAYWFVECAGQVRVASLLGEGSWVLGRFCVDSFLLSMVLRVKDCVGACWLALCKLLATDCSVWGGVGLVCLHAVMAVAYWFVECASLLGEGSWVLGRFCVDSFLLSTVLRVKDCVGVKFWEKAFGVWQEIFSSFGWASGLLAACVPGWEMSLESPFLSFLVPGGLVGSLGLGSVFLVPVFEPGQGCLSLGLGSGVMPPDPPTHFPPPFVHDVTLKLQPPVKTNPFKINNLGNVSLAPDGVGHSNQHHKHAPPENFWSAEETEEEESSSSDSNSCSSESSDLGQEDVFISPPPTTNDVSSPPSPRVPVEDSDVTEPLVLAAVKRNKNSKRDRSMAREVPVADTAARADSAALSSGLQPLSVVDDSVCRVDFASFSSDPMYAKVAAAAGEWETVKKKQCNRHVKQATTLGGGFDVVGLIAPHDPGVATRHKSSTLARNKGQDSEGGSRIVCLCLMAFAPDVQLLHVFPLSRLLVSGPKCPLRLLQLFSKVVVGLLVFPIMYF</sequence>
<organism evidence="3 4">
    <name type="scientific">Salix brachista</name>
    <dbReference type="NCBI Taxonomy" id="2182728"/>
    <lineage>
        <taxon>Eukaryota</taxon>
        <taxon>Viridiplantae</taxon>
        <taxon>Streptophyta</taxon>
        <taxon>Embryophyta</taxon>
        <taxon>Tracheophyta</taxon>
        <taxon>Spermatophyta</taxon>
        <taxon>Magnoliopsida</taxon>
        <taxon>eudicotyledons</taxon>
        <taxon>Gunneridae</taxon>
        <taxon>Pentapetalae</taxon>
        <taxon>rosids</taxon>
        <taxon>fabids</taxon>
        <taxon>Malpighiales</taxon>
        <taxon>Salicaceae</taxon>
        <taxon>Saliceae</taxon>
        <taxon>Salix</taxon>
    </lineage>
</organism>
<feature type="region of interest" description="Disordered" evidence="1">
    <location>
        <begin position="259"/>
        <end position="347"/>
    </location>
</feature>
<comment type="caution">
    <text evidence="3">The sequence shown here is derived from an EMBL/GenBank/DDBJ whole genome shotgun (WGS) entry which is preliminary data.</text>
</comment>
<reference evidence="4" key="1">
    <citation type="journal article" date="2019" name="Gigascience">
        <title>De novo genome assembly of the endangered Acer yangbiense, a plant species with extremely small populations endemic to Yunnan Province, China.</title>
        <authorList>
            <person name="Yang J."/>
            <person name="Wariss H.M."/>
            <person name="Tao L."/>
            <person name="Zhang R."/>
            <person name="Yun Q."/>
            <person name="Hollingsworth P."/>
            <person name="Dao Z."/>
            <person name="Luo G."/>
            <person name="Guo H."/>
            <person name="Ma Y."/>
            <person name="Sun W."/>
        </authorList>
    </citation>
    <scope>NUCLEOTIDE SEQUENCE [LARGE SCALE GENOMIC DNA]</scope>
    <source>
        <strain evidence="4">cv. br00</strain>
    </source>
</reference>